<gene>
    <name evidence="1" type="ORF">MUK42_14603</name>
</gene>
<organism evidence="1 2">
    <name type="scientific">Musa troglodytarum</name>
    <name type="common">fe'i banana</name>
    <dbReference type="NCBI Taxonomy" id="320322"/>
    <lineage>
        <taxon>Eukaryota</taxon>
        <taxon>Viridiplantae</taxon>
        <taxon>Streptophyta</taxon>
        <taxon>Embryophyta</taxon>
        <taxon>Tracheophyta</taxon>
        <taxon>Spermatophyta</taxon>
        <taxon>Magnoliopsida</taxon>
        <taxon>Liliopsida</taxon>
        <taxon>Zingiberales</taxon>
        <taxon>Musaceae</taxon>
        <taxon>Musa</taxon>
    </lineage>
</organism>
<sequence length="74" mass="8068">MASAMGEEPRDLMQLILFSLFSYLHSPARFESEGGEEPRDFSTGGITWRGEGRDGVRSAAAWLEAMGSEALGED</sequence>
<dbReference type="OrthoDB" id="5607at2759"/>
<evidence type="ECO:0000313" key="2">
    <source>
        <dbReference type="Proteomes" id="UP001055439"/>
    </source>
</evidence>
<dbReference type="Proteomes" id="UP001055439">
    <property type="component" value="Chromosome 9"/>
</dbReference>
<protein>
    <submittedName>
        <fullName evidence="1">FES</fullName>
    </submittedName>
</protein>
<accession>A0A9E7IBR6</accession>
<dbReference type="AlphaFoldDB" id="A0A9E7IBR6"/>
<name>A0A9E7IBR6_9LILI</name>
<proteinExistence type="predicted"/>
<dbReference type="EMBL" id="CP097511">
    <property type="protein sequence ID" value="URE48989.1"/>
    <property type="molecule type" value="Genomic_DNA"/>
</dbReference>
<keyword evidence="2" id="KW-1185">Reference proteome</keyword>
<reference evidence="1" key="1">
    <citation type="submission" date="2022-05" db="EMBL/GenBank/DDBJ databases">
        <title>The Musa troglodytarum L. genome provides insights into the mechanism of non-climacteric behaviour and enrichment of carotenoids.</title>
        <authorList>
            <person name="Wang J."/>
        </authorList>
    </citation>
    <scope>NUCLEOTIDE SEQUENCE</scope>
    <source>
        <tissue evidence="1">Leaf</tissue>
    </source>
</reference>
<evidence type="ECO:0000313" key="1">
    <source>
        <dbReference type="EMBL" id="URE48989.1"/>
    </source>
</evidence>